<gene>
    <name evidence="2" type="ORF">MAPG_09318</name>
</gene>
<dbReference type="EMBL" id="ADBL01002280">
    <property type="status" value="NOT_ANNOTATED_CDS"/>
    <property type="molecule type" value="Genomic_DNA"/>
</dbReference>
<proteinExistence type="predicted"/>
<evidence type="ECO:0000313" key="2">
    <source>
        <dbReference type="EMBL" id="KLU90356.1"/>
    </source>
</evidence>
<reference evidence="4" key="2">
    <citation type="submission" date="2010-05" db="EMBL/GenBank/DDBJ databases">
        <title>The genome sequence of Magnaporthe poae strain ATCC 64411.</title>
        <authorList>
            <person name="Ma L.-J."/>
            <person name="Dead R."/>
            <person name="Young S."/>
            <person name="Zeng Q."/>
            <person name="Koehrsen M."/>
            <person name="Alvarado L."/>
            <person name="Berlin A."/>
            <person name="Chapman S.B."/>
            <person name="Chen Z."/>
            <person name="Freedman E."/>
            <person name="Gellesch M."/>
            <person name="Goldberg J."/>
            <person name="Griggs A."/>
            <person name="Gujja S."/>
            <person name="Heilman E.R."/>
            <person name="Heiman D."/>
            <person name="Hepburn T."/>
            <person name="Howarth C."/>
            <person name="Jen D."/>
            <person name="Larson L."/>
            <person name="Mehta T."/>
            <person name="Neiman D."/>
            <person name="Pearson M."/>
            <person name="Roberts A."/>
            <person name="Saif S."/>
            <person name="Shea T."/>
            <person name="Shenoy N."/>
            <person name="Sisk P."/>
            <person name="Stolte C."/>
            <person name="Sykes S."/>
            <person name="Walk T."/>
            <person name="White J."/>
            <person name="Yandava C."/>
            <person name="Haas B."/>
            <person name="Nusbaum C."/>
            <person name="Birren B."/>
        </authorList>
    </citation>
    <scope>NUCLEOTIDE SEQUENCE [LARGE SCALE GENOMIC DNA]</scope>
    <source>
        <strain evidence="4">ATCC 64411 / 73-15</strain>
    </source>
</reference>
<protein>
    <submittedName>
        <fullName evidence="2 3">Uncharacterized protein</fullName>
    </submittedName>
</protein>
<dbReference type="VEuPathDB" id="FungiDB:MAPG_09318"/>
<dbReference type="EMBL" id="GL876974">
    <property type="protein sequence ID" value="KLU90356.1"/>
    <property type="molecule type" value="Genomic_DNA"/>
</dbReference>
<accession>A0A0C4E9M2</accession>
<dbReference type="Proteomes" id="UP000011715">
    <property type="component" value="Unassembled WGS sequence"/>
</dbReference>
<reference evidence="2" key="1">
    <citation type="submission" date="2010-05" db="EMBL/GenBank/DDBJ databases">
        <title>The Genome Sequence of Magnaporthe poae strain ATCC 64411.</title>
        <authorList>
            <consortium name="The Broad Institute Genome Sequencing Platform"/>
            <consortium name="Broad Institute Genome Sequencing Center for Infectious Disease"/>
            <person name="Ma L.-J."/>
            <person name="Dead R."/>
            <person name="Young S."/>
            <person name="Zeng Q."/>
            <person name="Koehrsen M."/>
            <person name="Alvarado L."/>
            <person name="Berlin A."/>
            <person name="Chapman S.B."/>
            <person name="Chen Z."/>
            <person name="Freedman E."/>
            <person name="Gellesch M."/>
            <person name="Goldberg J."/>
            <person name="Griggs A."/>
            <person name="Gujja S."/>
            <person name="Heilman E.R."/>
            <person name="Heiman D."/>
            <person name="Hepburn T."/>
            <person name="Howarth C."/>
            <person name="Jen D."/>
            <person name="Larson L."/>
            <person name="Mehta T."/>
            <person name="Neiman D."/>
            <person name="Pearson M."/>
            <person name="Roberts A."/>
            <person name="Saif S."/>
            <person name="Shea T."/>
            <person name="Shenoy N."/>
            <person name="Sisk P."/>
            <person name="Stolte C."/>
            <person name="Sykes S."/>
            <person name="Walk T."/>
            <person name="White J."/>
            <person name="Yandava C."/>
            <person name="Haas B."/>
            <person name="Nusbaum C."/>
            <person name="Birren B."/>
        </authorList>
    </citation>
    <scope>NUCLEOTIDE SEQUENCE</scope>
    <source>
        <strain evidence="2">ATCC 64411</strain>
    </source>
</reference>
<evidence type="ECO:0000313" key="3">
    <source>
        <dbReference type="EnsemblFungi" id="MAPG_09318T0"/>
    </source>
</evidence>
<reference evidence="2" key="3">
    <citation type="submission" date="2011-03" db="EMBL/GenBank/DDBJ databases">
        <title>Annotation of Magnaporthe poae ATCC 64411.</title>
        <authorList>
            <person name="Ma L.-J."/>
            <person name="Dead R."/>
            <person name="Young S.K."/>
            <person name="Zeng Q."/>
            <person name="Gargeya S."/>
            <person name="Fitzgerald M."/>
            <person name="Haas B."/>
            <person name="Abouelleil A."/>
            <person name="Alvarado L."/>
            <person name="Arachchi H.M."/>
            <person name="Berlin A."/>
            <person name="Brown A."/>
            <person name="Chapman S.B."/>
            <person name="Chen Z."/>
            <person name="Dunbar C."/>
            <person name="Freedman E."/>
            <person name="Gearin G."/>
            <person name="Gellesch M."/>
            <person name="Goldberg J."/>
            <person name="Griggs A."/>
            <person name="Gujja S."/>
            <person name="Heiman D."/>
            <person name="Howarth C."/>
            <person name="Larson L."/>
            <person name="Lui A."/>
            <person name="MacDonald P.J.P."/>
            <person name="Mehta T."/>
            <person name="Montmayeur A."/>
            <person name="Murphy C."/>
            <person name="Neiman D."/>
            <person name="Pearson M."/>
            <person name="Priest M."/>
            <person name="Roberts A."/>
            <person name="Saif S."/>
            <person name="Shea T."/>
            <person name="Shenoy N."/>
            <person name="Sisk P."/>
            <person name="Stolte C."/>
            <person name="Sykes S."/>
            <person name="Yandava C."/>
            <person name="Wortman J."/>
            <person name="Nusbaum C."/>
            <person name="Birren B."/>
        </authorList>
    </citation>
    <scope>NUCLEOTIDE SEQUENCE</scope>
    <source>
        <strain evidence="2">ATCC 64411</strain>
    </source>
</reference>
<evidence type="ECO:0000256" key="1">
    <source>
        <dbReference type="SAM" id="MobiDB-lite"/>
    </source>
</evidence>
<feature type="compositionally biased region" description="Basic and acidic residues" evidence="1">
    <location>
        <begin position="178"/>
        <end position="188"/>
    </location>
</feature>
<keyword evidence="4" id="KW-1185">Reference proteome</keyword>
<dbReference type="EnsemblFungi" id="MAPG_09318T0">
    <property type="protein sequence ID" value="MAPG_09318T0"/>
    <property type="gene ID" value="MAPG_09318"/>
</dbReference>
<organism evidence="3 4">
    <name type="scientific">Magnaporthiopsis poae (strain ATCC 64411 / 73-15)</name>
    <name type="common">Kentucky bluegrass fungus</name>
    <name type="synonym">Magnaporthe poae</name>
    <dbReference type="NCBI Taxonomy" id="644358"/>
    <lineage>
        <taxon>Eukaryota</taxon>
        <taxon>Fungi</taxon>
        <taxon>Dikarya</taxon>
        <taxon>Ascomycota</taxon>
        <taxon>Pezizomycotina</taxon>
        <taxon>Sordariomycetes</taxon>
        <taxon>Sordariomycetidae</taxon>
        <taxon>Magnaporthales</taxon>
        <taxon>Magnaporthaceae</taxon>
        <taxon>Magnaporthiopsis</taxon>
    </lineage>
</organism>
<feature type="region of interest" description="Disordered" evidence="1">
    <location>
        <begin position="167"/>
        <end position="190"/>
    </location>
</feature>
<evidence type="ECO:0000313" key="4">
    <source>
        <dbReference type="Proteomes" id="UP000011715"/>
    </source>
</evidence>
<sequence length="207" mass="23542">FPSTCCPVAPFPFWMPTLPIPYGNDGIQLDTRLNWLCIDGSYRGNNRNSAESFLPVAVHCGNDDMAVVPSHPLQRSLDQQDHQRHAQASRRDQNSYRYYINANLIRSLLNHGSNVQRRRSSFFEVGPTLRRVMTPRSLRHRNPASPRPSPTGMTLIVWQVLGCWRPSSEKKGKKKKHSDLMHPPDRGCMDSQQMAAKHETVVATKGR</sequence>
<reference evidence="3" key="5">
    <citation type="submission" date="2015-06" db="UniProtKB">
        <authorList>
            <consortium name="EnsemblFungi"/>
        </authorList>
    </citation>
    <scope>IDENTIFICATION</scope>
    <source>
        <strain evidence="3">ATCC 64411</strain>
    </source>
</reference>
<dbReference type="AlphaFoldDB" id="A0A0C4E9M2"/>
<name>A0A0C4E9M2_MAGP6</name>
<reference evidence="3" key="4">
    <citation type="journal article" date="2015" name="G3 (Bethesda)">
        <title>Genome sequences of three phytopathogenic species of the Magnaporthaceae family of fungi.</title>
        <authorList>
            <person name="Okagaki L.H."/>
            <person name="Nunes C.C."/>
            <person name="Sailsbery J."/>
            <person name="Clay B."/>
            <person name="Brown D."/>
            <person name="John T."/>
            <person name="Oh Y."/>
            <person name="Young N."/>
            <person name="Fitzgerald M."/>
            <person name="Haas B.J."/>
            <person name="Zeng Q."/>
            <person name="Young S."/>
            <person name="Adiconis X."/>
            <person name="Fan L."/>
            <person name="Levin J.Z."/>
            <person name="Mitchell T.K."/>
            <person name="Okubara P.A."/>
            <person name="Farman M.L."/>
            <person name="Kohn L.M."/>
            <person name="Birren B."/>
            <person name="Ma L.-J."/>
            <person name="Dean R.A."/>
        </authorList>
    </citation>
    <scope>NUCLEOTIDE SEQUENCE</scope>
    <source>
        <strain evidence="3">ATCC 64411 / 73-15</strain>
    </source>
</reference>